<keyword evidence="4" id="KW-1185">Reference proteome</keyword>
<dbReference type="PANTHER" id="PTHR34580:SF3">
    <property type="entry name" value="PROTEIN PAFB"/>
    <property type="match status" value="1"/>
</dbReference>
<accession>A0ABW6CLZ1</accession>
<dbReference type="Proteomes" id="UP001598130">
    <property type="component" value="Unassembled WGS sequence"/>
</dbReference>
<reference evidence="3 4" key="1">
    <citation type="submission" date="2022-09" db="EMBL/GenBank/DDBJ databases">
        <title>New species of Phenylobacterium.</title>
        <authorList>
            <person name="Mieszkin S."/>
        </authorList>
    </citation>
    <scope>NUCLEOTIDE SEQUENCE [LARGE SCALE GENOMIC DNA]</scope>
    <source>
        <strain evidence="3 4">HK31-G</strain>
    </source>
</reference>
<evidence type="ECO:0000259" key="1">
    <source>
        <dbReference type="Pfam" id="PF08279"/>
    </source>
</evidence>
<dbReference type="SUPFAM" id="SSF46785">
    <property type="entry name" value="Winged helix' DNA-binding domain"/>
    <property type="match status" value="1"/>
</dbReference>
<evidence type="ECO:0000259" key="2">
    <source>
        <dbReference type="Pfam" id="PF13280"/>
    </source>
</evidence>
<protein>
    <submittedName>
        <fullName evidence="3">YafY family transcriptional regulator</fullName>
    </submittedName>
</protein>
<dbReference type="PROSITE" id="PS52050">
    <property type="entry name" value="WYL"/>
    <property type="match status" value="1"/>
</dbReference>
<dbReference type="InterPro" id="IPR036390">
    <property type="entry name" value="WH_DNA-bd_sf"/>
</dbReference>
<dbReference type="InterPro" id="IPR051534">
    <property type="entry name" value="CBASS_pafABC_assoc_protein"/>
</dbReference>
<dbReference type="InterPro" id="IPR036388">
    <property type="entry name" value="WH-like_DNA-bd_sf"/>
</dbReference>
<organism evidence="3 4">
    <name type="scientific">Phenylobacterium ferrooxidans</name>
    <dbReference type="NCBI Taxonomy" id="2982689"/>
    <lineage>
        <taxon>Bacteria</taxon>
        <taxon>Pseudomonadati</taxon>
        <taxon>Pseudomonadota</taxon>
        <taxon>Alphaproteobacteria</taxon>
        <taxon>Caulobacterales</taxon>
        <taxon>Caulobacteraceae</taxon>
        <taxon>Phenylobacterium</taxon>
    </lineage>
</organism>
<feature type="domain" description="WYL" evidence="2">
    <location>
        <begin position="139"/>
        <end position="203"/>
    </location>
</feature>
<gene>
    <name evidence="3" type="ORF">OCL97_02125</name>
</gene>
<comment type="caution">
    <text evidence="3">The sequence shown here is derived from an EMBL/GenBank/DDBJ whole genome shotgun (WGS) entry which is preliminary data.</text>
</comment>
<dbReference type="RefSeq" id="WP_377367172.1">
    <property type="nucleotide sequence ID" value="NZ_JAOTJD010000002.1"/>
</dbReference>
<feature type="domain" description="Helix-turn-helix type 11" evidence="1">
    <location>
        <begin position="6"/>
        <end position="59"/>
    </location>
</feature>
<evidence type="ECO:0000313" key="3">
    <source>
        <dbReference type="EMBL" id="MFD3262756.1"/>
    </source>
</evidence>
<sequence length="245" mass="28012">MRRADRLFQIIQILRRSRRPVTADALAEELETSKRTVYRDVADLMAQRVPVRGEAGIGYVLDQGYDLPPLMLTPDEIEAAVLGAQWVASRGDAALAIAAQDLIAKISAAIPERLRPYIDAPSLGAAKSWKLQPDAIDMAQVRAQIHAGRKIAIHYKDEQGRDSERTIWPVTIGYHDTVRMLMAWCEMRQDFRSFRADRVTGAEFLEDRYPERPAVLRAKWRRVMEERRCEEIEKFKAREAAAERP</sequence>
<dbReference type="Gene3D" id="1.10.10.10">
    <property type="entry name" value="Winged helix-like DNA-binding domain superfamily/Winged helix DNA-binding domain"/>
    <property type="match status" value="1"/>
</dbReference>
<dbReference type="PANTHER" id="PTHR34580">
    <property type="match status" value="1"/>
</dbReference>
<evidence type="ECO:0000313" key="4">
    <source>
        <dbReference type="Proteomes" id="UP001598130"/>
    </source>
</evidence>
<proteinExistence type="predicted"/>
<name>A0ABW6CLZ1_9CAUL</name>
<dbReference type="InterPro" id="IPR013196">
    <property type="entry name" value="HTH_11"/>
</dbReference>
<dbReference type="EMBL" id="JAOTJD010000002">
    <property type="protein sequence ID" value="MFD3262756.1"/>
    <property type="molecule type" value="Genomic_DNA"/>
</dbReference>
<dbReference type="Pfam" id="PF08279">
    <property type="entry name" value="HTH_11"/>
    <property type="match status" value="1"/>
</dbReference>
<dbReference type="Pfam" id="PF13280">
    <property type="entry name" value="WYL"/>
    <property type="match status" value="1"/>
</dbReference>
<dbReference type="InterPro" id="IPR026881">
    <property type="entry name" value="WYL_dom"/>
</dbReference>